<sequence length="456" mass="51963">MAPIVRNIIFFMGAVVILAVLYSSTSISGATTRWTNPALGISALKEKFGDLLPEAGVDPLAGDASAANPPSAALGVPDDSIKKGDADKKVDEGVKPEDKKEDEKKEGDKKGDKKEGEEKEEKGGMEAALEDSKNSKTEFNEVKYAFQNDLEQYQMPKYNARDLRRYMPVNWQGPGRHAFCTYYSTRNATLHDPYFLAALQLTYRLLWDPKSKSEKYPLVVFVAPFTPDEHRHILEAAGAIVRELDLIEYHPDKATFARWRDLFSKINMWGQTDFELLAFLDLDAFPVQNIDGIFHIADRQACKPELLPKEDKLHQKEICDYVFSGTSVGGGYKEVNVGVVVFNPNEAMRNRLLRESLHTDKWDNFMAEQAFLSYAFSTDGPFPASEVDRTWNGFFPQNDEGPKTGKLKIIHEKLWAQNDHLKWAKKFWDDEWKAMLKLYNNKKFVETRKKNGKRPF</sequence>
<reference evidence="2 4" key="1">
    <citation type="submission" date="2015-10" db="EMBL/GenBank/DDBJ databases">
        <title>The cercosporin biosynthetic gene cluster was horizontally transferred to several fungal lineages and shown to be expanded in Cercospora beticola based on microsynteny with recipient genomes.</title>
        <authorList>
            <person name="De Jonge R."/>
            <person name="Ebert M.K."/>
            <person name="Suttle J.C."/>
            <person name="Jurick Ii W.M."/>
            <person name="Secor G.A."/>
            <person name="Thomma B.P."/>
            <person name="Van De Peer Y."/>
            <person name="Bolton M.D."/>
        </authorList>
    </citation>
    <scope>NUCLEOTIDE SEQUENCE [LARGE SCALE GENOMIC DNA]</scope>
    <source>
        <strain evidence="2 4">09-40</strain>
    </source>
</reference>
<protein>
    <recommendedName>
        <fullName evidence="6">Nucleotide-diphospho-sugar transferase</fullName>
    </recommendedName>
</protein>
<dbReference type="EMBL" id="CP134186">
    <property type="protein sequence ID" value="WPB00124.1"/>
    <property type="molecule type" value="Genomic_DNA"/>
</dbReference>
<feature type="region of interest" description="Disordered" evidence="1">
    <location>
        <begin position="61"/>
        <end position="134"/>
    </location>
</feature>
<dbReference type="InterPro" id="IPR029044">
    <property type="entry name" value="Nucleotide-diphossugar_trans"/>
</dbReference>
<organism evidence="2 4">
    <name type="scientific">Cercospora beticola</name>
    <name type="common">Sugarbeet leaf spot fungus</name>
    <dbReference type="NCBI Taxonomy" id="122368"/>
    <lineage>
        <taxon>Eukaryota</taxon>
        <taxon>Fungi</taxon>
        <taxon>Dikarya</taxon>
        <taxon>Ascomycota</taxon>
        <taxon>Pezizomycotina</taxon>
        <taxon>Dothideomycetes</taxon>
        <taxon>Dothideomycetidae</taxon>
        <taxon>Mycosphaerellales</taxon>
        <taxon>Mycosphaerellaceae</taxon>
        <taxon>Cercospora</taxon>
    </lineage>
</organism>
<evidence type="ECO:0000313" key="5">
    <source>
        <dbReference type="Proteomes" id="UP001302367"/>
    </source>
</evidence>
<feature type="compositionally biased region" description="Basic and acidic residues" evidence="1">
    <location>
        <begin position="79"/>
        <end position="134"/>
    </location>
</feature>
<evidence type="ECO:0000313" key="3">
    <source>
        <dbReference type="EMBL" id="WPB00124.1"/>
    </source>
</evidence>
<dbReference type="PANTHER" id="PTHR11183">
    <property type="entry name" value="GLYCOGENIN SUBFAMILY MEMBER"/>
    <property type="match status" value="1"/>
</dbReference>
<evidence type="ECO:0000313" key="2">
    <source>
        <dbReference type="EMBL" id="PIA99057.1"/>
    </source>
</evidence>
<dbReference type="EMBL" id="LKMD01000101">
    <property type="protein sequence ID" value="PIA99057.1"/>
    <property type="molecule type" value="Genomic_DNA"/>
</dbReference>
<proteinExistence type="predicted"/>
<dbReference type="Gene3D" id="3.90.550.10">
    <property type="entry name" value="Spore Coat Polysaccharide Biosynthesis Protein SpsA, Chain A"/>
    <property type="match status" value="1"/>
</dbReference>
<gene>
    <name evidence="2" type="ORF">CB0940_02964</name>
    <name evidence="3" type="ORF">RHO25_004743</name>
</gene>
<dbReference type="InterPro" id="IPR050587">
    <property type="entry name" value="GNT1/Glycosyltrans_8"/>
</dbReference>
<name>A0A2G5I2N3_CERBT</name>
<reference evidence="3 5" key="2">
    <citation type="submission" date="2023-09" db="EMBL/GenBank/DDBJ databases">
        <title>Complete-Gapless Cercospora beticola genome.</title>
        <authorList>
            <person name="Wyatt N.A."/>
            <person name="Spanner R.E."/>
            <person name="Bolton M.D."/>
        </authorList>
    </citation>
    <scope>NUCLEOTIDE SEQUENCE [LARGE SCALE GENOMIC DNA]</scope>
    <source>
        <strain evidence="3">Cb09-40</strain>
    </source>
</reference>
<keyword evidence="5" id="KW-1185">Reference proteome</keyword>
<dbReference type="OrthoDB" id="2014201at2759"/>
<evidence type="ECO:0000313" key="4">
    <source>
        <dbReference type="Proteomes" id="UP000230605"/>
    </source>
</evidence>
<dbReference type="SUPFAM" id="SSF53448">
    <property type="entry name" value="Nucleotide-diphospho-sugar transferases"/>
    <property type="match status" value="1"/>
</dbReference>
<dbReference type="AlphaFoldDB" id="A0A2G5I2N3"/>
<accession>A0A2G5I2N3</accession>
<dbReference type="Proteomes" id="UP000230605">
    <property type="component" value="Chromosome 3"/>
</dbReference>
<evidence type="ECO:0008006" key="6">
    <source>
        <dbReference type="Google" id="ProtNLM"/>
    </source>
</evidence>
<dbReference type="Proteomes" id="UP001302367">
    <property type="component" value="Chromosome 3"/>
</dbReference>
<evidence type="ECO:0000256" key="1">
    <source>
        <dbReference type="SAM" id="MobiDB-lite"/>
    </source>
</evidence>